<evidence type="ECO:0000313" key="6">
    <source>
        <dbReference type="EMBL" id="MBL4931698.1"/>
    </source>
</evidence>
<organism evidence="6 7">
    <name type="scientific">Clostridium paridis</name>
    <dbReference type="NCBI Taxonomy" id="2803863"/>
    <lineage>
        <taxon>Bacteria</taxon>
        <taxon>Bacillati</taxon>
        <taxon>Bacillota</taxon>
        <taxon>Clostridia</taxon>
        <taxon>Eubacteriales</taxon>
        <taxon>Clostridiaceae</taxon>
        <taxon>Clostridium</taxon>
    </lineage>
</organism>
<dbReference type="SUPFAM" id="SSF46955">
    <property type="entry name" value="Putative DNA-binding domain"/>
    <property type="match status" value="1"/>
</dbReference>
<feature type="domain" description="HTH merR-type" evidence="5">
    <location>
        <begin position="1"/>
        <end position="70"/>
    </location>
</feature>
<accession>A0A937FGP7</accession>
<dbReference type="EMBL" id="JAESWA010000022">
    <property type="protein sequence ID" value="MBL4931698.1"/>
    <property type="molecule type" value="Genomic_DNA"/>
</dbReference>
<dbReference type="SUPFAM" id="SSF89082">
    <property type="entry name" value="Antibiotic binding domain of TipA-like multidrug resistance regulators"/>
    <property type="match status" value="1"/>
</dbReference>
<dbReference type="PANTHER" id="PTHR30204">
    <property type="entry name" value="REDOX-CYCLING DRUG-SENSING TRANSCRIPTIONAL ACTIVATOR SOXR"/>
    <property type="match status" value="1"/>
</dbReference>
<proteinExistence type="predicted"/>
<keyword evidence="3" id="KW-0010">Activator</keyword>
<dbReference type="PROSITE" id="PS50937">
    <property type="entry name" value="HTH_MERR_2"/>
    <property type="match status" value="1"/>
</dbReference>
<dbReference type="GO" id="GO:0003700">
    <property type="term" value="F:DNA-binding transcription factor activity"/>
    <property type="evidence" value="ECO:0007669"/>
    <property type="project" value="InterPro"/>
</dbReference>
<reference evidence="6" key="1">
    <citation type="submission" date="2021-01" db="EMBL/GenBank/DDBJ databases">
        <title>Genome public.</title>
        <authorList>
            <person name="Liu C."/>
            <person name="Sun Q."/>
        </authorList>
    </citation>
    <scope>NUCLEOTIDE SEQUENCE</scope>
    <source>
        <strain evidence="6">YIM B02565</strain>
    </source>
</reference>
<keyword evidence="1" id="KW-0805">Transcription regulation</keyword>
<evidence type="ECO:0000256" key="3">
    <source>
        <dbReference type="ARBA" id="ARBA00023159"/>
    </source>
</evidence>
<dbReference type="GO" id="GO:0003677">
    <property type="term" value="F:DNA binding"/>
    <property type="evidence" value="ECO:0007669"/>
    <property type="project" value="UniProtKB-KW"/>
</dbReference>
<dbReference type="InterPro" id="IPR009061">
    <property type="entry name" value="DNA-bd_dom_put_sf"/>
</dbReference>
<dbReference type="Proteomes" id="UP000623681">
    <property type="component" value="Unassembled WGS sequence"/>
</dbReference>
<keyword evidence="2" id="KW-0238">DNA-binding</keyword>
<protein>
    <submittedName>
        <fullName evidence="6">MerR family transcriptional regulator</fullName>
    </submittedName>
</protein>
<dbReference type="InterPro" id="IPR036244">
    <property type="entry name" value="TipA-like_antibiotic-bd"/>
</dbReference>
<evidence type="ECO:0000259" key="5">
    <source>
        <dbReference type="PROSITE" id="PS50937"/>
    </source>
</evidence>
<dbReference type="InterPro" id="IPR047057">
    <property type="entry name" value="MerR_fam"/>
</dbReference>
<evidence type="ECO:0000256" key="1">
    <source>
        <dbReference type="ARBA" id="ARBA00023015"/>
    </source>
</evidence>
<dbReference type="CDD" id="cd01106">
    <property type="entry name" value="HTH_TipAL-Mta"/>
    <property type="match status" value="1"/>
</dbReference>
<dbReference type="PANTHER" id="PTHR30204:SF90">
    <property type="entry name" value="HTH-TYPE TRANSCRIPTIONAL ACTIVATOR MTA"/>
    <property type="match status" value="1"/>
</dbReference>
<keyword evidence="7" id="KW-1185">Reference proteome</keyword>
<gene>
    <name evidence="6" type="ORF">JK634_07770</name>
</gene>
<evidence type="ECO:0000313" key="7">
    <source>
        <dbReference type="Proteomes" id="UP000623681"/>
    </source>
</evidence>
<dbReference type="InterPro" id="IPR000551">
    <property type="entry name" value="MerR-type_HTH_dom"/>
</dbReference>
<dbReference type="InterPro" id="IPR012925">
    <property type="entry name" value="TipAS_dom"/>
</dbReference>
<evidence type="ECO:0000256" key="4">
    <source>
        <dbReference type="ARBA" id="ARBA00023163"/>
    </source>
</evidence>
<name>A0A937FGP7_9CLOT</name>
<dbReference type="SMART" id="SM00422">
    <property type="entry name" value="HTH_MERR"/>
    <property type="match status" value="1"/>
</dbReference>
<keyword evidence="4" id="KW-0804">Transcription</keyword>
<sequence length="293" mass="34391">MRTVKEVSELTGVSVRTLHYYDEIGLLKPSEVTDSGYRLYDDEALETLHQVLFFKELDVPLKEIKNIMSNPNFDKKQALKNQKKLLTIKRDRLNDLIGLINKRIKGENAMSFKEFDMSEYFSVLEEFKNGHEDEVIKYYGSKDEFNEFIEKCKSNEEDIAKMAIKQFGSIEKYTEAMKNNLNNFSSIMDQYDTFKKDYLEESMQKSEELYNKLTADLNKDPKSEEVQKIVCEIDTMTKENYKFLKMNMGENHWGLMADFYLSKPTYIKVNDQKYGIGASKFIGEALKYYSESH</sequence>
<evidence type="ECO:0000256" key="2">
    <source>
        <dbReference type="ARBA" id="ARBA00023125"/>
    </source>
</evidence>
<dbReference type="Pfam" id="PF07739">
    <property type="entry name" value="TipAS"/>
    <property type="match status" value="1"/>
</dbReference>
<comment type="caution">
    <text evidence="6">The sequence shown here is derived from an EMBL/GenBank/DDBJ whole genome shotgun (WGS) entry which is preliminary data.</text>
</comment>
<dbReference type="AlphaFoldDB" id="A0A937FGP7"/>
<dbReference type="Gene3D" id="1.10.1660.10">
    <property type="match status" value="1"/>
</dbReference>
<dbReference type="Pfam" id="PF13411">
    <property type="entry name" value="MerR_1"/>
    <property type="match status" value="1"/>
</dbReference>